<dbReference type="InterPro" id="IPR000836">
    <property type="entry name" value="PRTase_dom"/>
</dbReference>
<dbReference type="GO" id="GO:0005829">
    <property type="term" value="C:cytosol"/>
    <property type="evidence" value="ECO:0007669"/>
    <property type="project" value="TreeGrafter"/>
</dbReference>
<keyword evidence="9 16" id="KW-0808">Transferase</keyword>
<dbReference type="EC" id="2.4.2.8" evidence="16"/>
<sequence>MKIKKINVHLTEEQIEQRVRELGAEISKVYGDEPVCLICILKGSVFFTCELAKRITSPVEIEFMSVSSYGSGTSSSGVVRIVNDLGTSIEGKNVLVIEDIIDSGRTLSYLLENLKTRNPKTLRLCTLLDKPDRRVVDVNVDYVGFVIPDEFVVGYGLDYDQKYRNLPYIGFVEIEE</sequence>
<dbReference type="OMA" id="MQWRVAP"/>
<evidence type="ECO:0000256" key="12">
    <source>
        <dbReference type="ARBA" id="ARBA00022741"/>
    </source>
</evidence>
<keyword evidence="12 16" id="KW-0547">Nucleotide-binding</keyword>
<comment type="subcellular location">
    <subcellularLocation>
        <location evidence="3 16">Cytoplasm</location>
    </subcellularLocation>
</comment>
<keyword evidence="13 16" id="KW-0460">Magnesium</keyword>
<dbReference type="FunFam" id="3.40.50.2020:FF:000006">
    <property type="entry name" value="Hypoxanthine phosphoribosyltransferase"/>
    <property type="match status" value="1"/>
</dbReference>
<dbReference type="InterPro" id="IPR005904">
    <property type="entry name" value="Hxn_phspho_trans"/>
</dbReference>
<dbReference type="PANTHER" id="PTHR43340:SF1">
    <property type="entry name" value="HYPOXANTHINE PHOSPHORIBOSYLTRANSFERASE"/>
    <property type="match status" value="1"/>
</dbReference>
<gene>
    <name evidence="18" type="primary">hpt</name>
    <name evidence="18" type="ORF">DWX93_07520</name>
</gene>
<evidence type="ECO:0000256" key="14">
    <source>
        <dbReference type="ARBA" id="ARBA00048811"/>
    </source>
</evidence>
<dbReference type="GO" id="GO:0006166">
    <property type="term" value="P:purine ribonucleoside salvage"/>
    <property type="evidence" value="ECO:0007669"/>
    <property type="project" value="UniProtKB-KW"/>
</dbReference>
<dbReference type="GO" id="GO:0000287">
    <property type="term" value="F:magnesium ion binding"/>
    <property type="evidence" value="ECO:0007669"/>
    <property type="project" value="TreeGrafter"/>
</dbReference>
<name>A0A173ZNB9_9FIRM</name>
<dbReference type="InterPro" id="IPR050408">
    <property type="entry name" value="HGPRT"/>
</dbReference>
<dbReference type="UniPathway" id="UPA00591">
    <property type="reaction ID" value="UER00648"/>
</dbReference>
<evidence type="ECO:0000256" key="15">
    <source>
        <dbReference type="ARBA" id="ARBA00049402"/>
    </source>
</evidence>
<dbReference type="RefSeq" id="WP_014078643.1">
    <property type="nucleotide sequence ID" value="NZ_CAKMUY010000006.1"/>
</dbReference>
<evidence type="ECO:0000256" key="9">
    <source>
        <dbReference type="ARBA" id="ARBA00022679"/>
    </source>
</evidence>
<dbReference type="SUPFAM" id="SSF53271">
    <property type="entry name" value="PRTase-like"/>
    <property type="match status" value="1"/>
</dbReference>
<evidence type="ECO:0000256" key="3">
    <source>
        <dbReference type="ARBA" id="ARBA00004496"/>
    </source>
</evidence>
<keyword evidence="11 16" id="KW-0660">Purine salvage</keyword>
<dbReference type="Pfam" id="PF00156">
    <property type="entry name" value="Pribosyltran"/>
    <property type="match status" value="1"/>
</dbReference>
<evidence type="ECO:0000256" key="11">
    <source>
        <dbReference type="ARBA" id="ARBA00022726"/>
    </source>
</evidence>
<comment type="pathway">
    <text evidence="4 16">Purine metabolism; IMP biosynthesis via salvage pathway; IMP from hypoxanthine: step 1/1.</text>
</comment>
<comment type="cofactor">
    <cofactor evidence="1 16">
        <name>Mg(2+)</name>
        <dbReference type="ChEBI" id="CHEBI:18420"/>
    </cofactor>
</comment>
<dbReference type="EMBL" id="QRVL01000004">
    <property type="protein sequence ID" value="RGS41043.1"/>
    <property type="molecule type" value="Genomic_DNA"/>
</dbReference>
<dbReference type="Proteomes" id="UP000266172">
    <property type="component" value="Unassembled WGS sequence"/>
</dbReference>
<keyword evidence="10 16" id="KW-0479">Metal-binding</keyword>
<comment type="function">
    <text evidence="2">Purine salvage pathway enzyme that catalyzes the transfer of the ribosyl-5-phosphate group from 5-phospho-alpha-D-ribose 1-diphosphate (PRPP) to the N9 position of the 6-oxopurines hypoxanthine and guanine to form the corresponding ribonucleotides IMP (inosine 5'-monophosphate) and GMP (guanosine 5'-monophosphate), with the release of PPi.</text>
</comment>
<dbReference type="GO" id="GO:0006178">
    <property type="term" value="P:guanine salvage"/>
    <property type="evidence" value="ECO:0007669"/>
    <property type="project" value="TreeGrafter"/>
</dbReference>
<feature type="domain" description="Phosphoribosyltransferase" evidence="17">
    <location>
        <begin position="13"/>
        <end position="159"/>
    </location>
</feature>
<evidence type="ECO:0000256" key="10">
    <source>
        <dbReference type="ARBA" id="ARBA00022723"/>
    </source>
</evidence>
<evidence type="ECO:0000256" key="1">
    <source>
        <dbReference type="ARBA" id="ARBA00001946"/>
    </source>
</evidence>
<evidence type="ECO:0000256" key="5">
    <source>
        <dbReference type="ARBA" id="ARBA00004676"/>
    </source>
</evidence>
<evidence type="ECO:0000259" key="17">
    <source>
        <dbReference type="Pfam" id="PF00156"/>
    </source>
</evidence>
<dbReference type="GO" id="GO:0032263">
    <property type="term" value="P:GMP salvage"/>
    <property type="evidence" value="ECO:0007669"/>
    <property type="project" value="TreeGrafter"/>
</dbReference>
<dbReference type="GO" id="GO:0032264">
    <property type="term" value="P:IMP salvage"/>
    <property type="evidence" value="ECO:0007669"/>
    <property type="project" value="UniProtKB-UniPathway"/>
</dbReference>
<evidence type="ECO:0000256" key="13">
    <source>
        <dbReference type="ARBA" id="ARBA00022842"/>
    </source>
</evidence>
<keyword evidence="7 16" id="KW-0963">Cytoplasm</keyword>
<evidence type="ECO:0000256" key="16">
    <source>
        <dbReference type="RuleBase" id="RU364099"/>
    </source>
</evidence>
<comment type="catalytic activity">
    <reaction evidence="15">
        <text>IMP + diphosphate = hypoxanthine + 5-phospho-alpha-D-ribose 1-diphosphate</text>
        <dbReference type="Rhea" id="RHEA:17973"/>
        <dbReference type="ChEBI" id="CHEBI:17368"/>
        <dbReference type="ChEBI" id="CHEBI:33019"/>
        <dbReference type="ChEBI" id="CHEBI:58017"/>
        <dbReference type="ChEBI" id="CHEBI:58053"/>
        <dbReference type="EC" id="2.4.2.8"/>
    </reaction>
    <physiologicalReaction direction="right-to-left" evidence="15">
        <dbReference type="Rhea" id="RHEA:17975"/>
    </physiologicalReaction>
</comment>
<dbReference type="Gene3D" id="3.40.50.2020">
    <property type="match status" value="1"/>
</dbReference>
<protein>
    <recommendedName>
        <fullName evidence="16">Hypoxanthine phosphoribosyltransferase</fullName>
        <ecNumber evidence="16">2.4.2.8</ecNumber>
    </recommendedName>
</protein>
<evidence type="ECO:0000313" key="18">
    <source>
        <dbReference type="EMBL" id="RGS41043.1"/>
    </source>
</evidence>
<evidence type="ECO:0000256" key="8">
    <source>
        <dbReference type="ARBA" id="ARBA00022676"/>
    </source>
</evidence>
<dbReference type="CDD" id="cd06223">
    <property type="entry name" value="PRTases_typeI"/>
    <property type="match status" value="1"/>
</dbReference>
<evidence type="ECO:0000256" key="4">
    <source>
        <dbReference type="ARBA" id="ARBA00004669"/>
    </source>
</evidence>
<dbReference type="GeneID" id="93722332"/>
<comment type="caution">
    <text evidence="18">The sequence shown here is derived from an EMBL/GenBank/DDBJ whole genome shotgun (WGS) entry which is preliminary data.</text>
</comment>
<reference evidence="18 19" key="1">
    <citation type="submission" date="2018-08" db="EMBL/GenBank/DDBJ databases">
        <title>A genome reference for cultivated species of the human gut microbiota.</title>
        <authorList>
            <person name="Zou Y."/>
            <person name="Xue W."/>
            <person name="Luo G."/>
        </authorList>
    </citation>
    <scope>NUCLEOTIDE SEQUENCE [LARGE SCALE GENOMIC DNA]</scope>
    <source>
        <strain evidence="18 19">AF22-12AC</strain>
    </source>
</reference>
<dbReference type="PANTHER" id="PTHR43340">
    <property type="entry name" value="HYPOXANTHINE-GUANINE PHOSPHORIBOSYLTRANSFERASE"/>
    <property type="match status" value="1"/>
</dbReference>
<dbReference type="GO" id="GO:0046100">
    <property type="term" value="P:hypoxanthine metabolic process"/>
    <property type="evidence" value="ECO:0007669"/>
    <property type="project" value="TreeGrafter"/>
</dbReference>
<dbReference type="GO" id="GO:0004422">
    <property type="term" value="F:hypoxanthine phosphoribosyltransferase activity"/>
    <property type="evidence" value="ECO:0007669"/>
    <property type="project" value="InterPro"/>
</dbReference>
<evidence type="ECO:0000256" key="6">
    <source>
        <dbReference type="ARBA" id="ARBA00008391"/>
    </source>
</evidence>
<dbReference type="GO" id="GO:0000166">
    <property type="term" value="F:nucleotide binding"/>
    <property type="evidence" value="ECO:0007669"/>
    <property type="project" value="UniProtKB-KW"/>
</dbReference>
<keyword evidence="8 16" id="KW-0328">Glycosyltransferase</keyword>
<dbReference type="NCBIfam" id="TIGR01203">
    <property type="entry name" value="HGPRTase"/>
    <property type="match status" value="1"/>
</dbReference>
<dbReference type="GO" id="GO:0052657">
    <property type="term" value="F:guanine phosphoribosyltransferase activity"/>
    <property type="evidence" value="ECO:0007669"/>
    <property type="project" value="RHEA"/>
</dbReference>
<comment type="pathway">
    <text evidence="5">Purine metabolism; GMP biosynthesis via salvage pathway; GMP from guanine: step 1/1.</text>
</comment>
<evidence type="ECO:0000313" key="19">
    <source>
        <dbReference type="Proteomes" id="UP000266172"/>
    </source>
</evidence>
<comment type="catalytic activity">
    <reaction evidence="14">
        <text>GMP + diphosphate = guanine + 5-phospho-alpha-D-ribose 1-diphosphate</text>
        <dbReference type="Rhea" id="RHEA:25424"/>
        <dbReference type="ChEBI" id="CHEBI:16235"/>
        <dbReference type="ChEBI" id="CHEBI:33019"/>
        <dbReference type="ChEBI" id="CHEBI:58017"/>
        <dbReference type="ChEBI" id="CHEBI:58115"/>
        <dbReference type="EC" id="2.4.2.8"/>
    </reaction>
    <physiologicalReaction direction="right-to-left" evidence="14">
        <dbReference type="Rhea" id="RHEA:25426"/>
    </physiologicalReaction>
</comment>
<accession>A0A173ZNB9</accession>
<dbReference type="InterPro" id="IPR029057">
    <property type="entry name" value="PRTase-like"/>
</dbReference>
<comment type="similarity">
    <text evidence="6 16">Belongs to the purine/pyrimidine phosphoribosyltransferase family.</text>
</comment>
<proteinExistence type="inferred from homology"/>
<organism evidence="18 19">
    <name type="scientific">Roseburia hominis</name>
    <dbReference type="NCBI Taxonomy" id="301301"/>
    <lineage>
        <taxon>Bacteria</taxon>
        <taxon>Bacillati</taxon>
        <taxon>Bacillota</taxon>
        <taxon>Clostridia</taxon>
        <taxon>Lachnospirales</taxon>
        <taxon>Lachnospiraceae</taxon>
        <taxon>Roseburia</taxon>
    </lineage>
</organism>
<dbReference type="AlphaFoldDB" id="A0A173ZNB9"/>
<evidence type="ECO:0000256" key="7">
    <source>
        <dbReference type="ARBA" id="ARBA00022490"/>
    </source>
</evidence>
<evidence type="ECO:0000256" key="2">
    <source>
        <dbReference type="ARBA" id="ARBA00002049"/>
    </source>
</evidence>